<evidence type="ECO:0000259" key="16">
    <source>
        <dbReference type="PROSITE" id="PS50041"/>
    </source>
</evidence>
<keyword evidence="6" id="KW-0430">Lectin</keyword>
<keyword evidence="8 14" id="KW-1133">Transmembrane helix</keyword>
<dbReference type="PANTHER" id="PTHR14789:SF8">
    <property type="entry name" value="C-TYPE LECTIN DOMAIN FAMILY 14 MEMBER A PRECURSOR-RELATED"/>
    <property type="match status" value="1"/>
</dbReference>
<comment type="subcellular location">
    <subcellularLocation>
        <location evidence="1">Membrane</location>
        <topology evidence="1">Single-pass type I membrane protein</topology>
    </subcellularLocation>
</comment>
<feature type="domain" description="C-type lectin" evidence="16">
    <location>
        <begin position="178"/>
        <end position="308"/>
    </location>
</feature>
<keyword evidence="12" id="KW-0175">Coiled coil</keyword>
<feature type="disulfide bond" evidence="11">
    <location>
        <begin position="527"/>
        <end position="537"/>
    </location>
</feature>
<dbReference type="InterPro" id="IPR009030">
    <property type="entry name" value="Growth_fac_rcpt_cys_sf"/>
</dbReference>
<dbReference type="SUPFAM" id="SSF57184">
    <property type="entry name" value="Growth factor receptor domain"/>
    <property type="match status" value="2"/>
</dbReference>
<feature type="coiled-coil region" evidence="12">
    <location>
        <begin position="20"/>
        <end position="75"/>
    </location>
</feature>
<evidence type="ECO:0000313" key="18">
    <source>
        <dbReference type="RefSeq" id="XP_015273430.1"/>
    </source>
</evidence>
<dbReference type="RefSeq" id="XP_015273430.1">
    <property type="nucleotide sequence ID" value="XM_015417944.1"/>
</dbReference>
<dbReference type="InterPro" id="IPR051505">
    <property type="entry name" value="C-type_lectin_domain"/>
</dbReference>
<evidence type="ECO:0000313" key="17">
    <source>
        <dbReference type="Proteomes" id="UP000694871"/>
    </source>
</evidence>
<dbReference type="Pfam" id="PF00059">
    <property type="entry name" value="Lectin_C"/>
    <property type="match status" value="1"/>
</dbReference>
<evidence type="ECO:0000259" key="15">
    <source>
        <dbReference type="PROSITE" id="PS50026"/>
    </source>
</evidence>
<evidence type="ECO:0000256" key="13">
    <source>
        <dbReference type="SAM" id="MobiDB-lite"/>
    </source>
</evidence>
<feature type="compositionally biased region" description="Polar residues" evidence="13">
    <location>
        <begin position="634"/>
        <end position="653"/>
    </location>
</feature>
<evidence type="ECO:0000256" key="2">
    <source>
        <dbReference type="ARBA" id="ARBA00022536"/>
    </source>
</evidence>
<dbReference type="InterPro" id="IPR016186">
    <property type="entry name" value="C-type_lectin-like/link_sf"/>
</dbReference>
<dbReference type="InterPro" id="IPR000742">
    <property type="entry name" value="EGF"/>
</dbReference>
<dbReference type="PROSITE" id="PS50026">
    <property type="entry name" value="EGF_3"/>
    <property type="match status" value="4"/>
</dbReference>
<accession>A0ABM1KI93</accession>
<evidence type="ECO:0000256" key="9">
    <source>
        <dbReference type="ARBA" id="ARBA00023136"/>
    </source>
</evidence>
<dbReference type="CDD" id="cd00054">
    <property type="entry name" value="EGF_CA"/>
    <property type="match status" value="3"/>
</dbReference>
<dbReference type="InterPro" id="IPR001304">
    <property type="entry name" value="C-type_lectin-like"/>
</dbReference>
<feature type="transmembrane region" description="Helical" evidence="14">
    <location>
        <begin position="682"/>
        <end position="706"/>
    </location>
</feature>
<dbReference type="Proteomes" id="UP000694871">
    <property type="component" value="Unplaced"/>
</dbReference>
<dbReference type="PROSITE" id="PS50041">
    <property type="entry name" value="C_TYPE_LECTIN_2"/>
    <property type="match status" value="1"/>
</dbReference>
<keyword evidence="4 14" id="KW-0812">Transmembrane</keyword>
<sequence length="742" mass="80432">MLEPLQTKIDVLTQNISVQMEEFKSQIVENKKEIVKLKQAKNITDENMEVMDQQMQELNKKFESVEEALMTLEFEKAAYLLRLQNIPENQGENIKEVITATLAETMGITEEDMSQEIELLAASLSKDSLVPLEPARGRALRWLLLRSVKMAILLQTVWPGLLLGLVVQPGQAVETLCSEFSCYTMHWGSLSWPEAQKKCQNNGGNLATLKSPEEEQLVGQLLSSTPGRGAGSEAEVRLWIGLHREKGKCYQGHRPLKGFAWVAGDQEAEYSNWAQEPRETCTAQRCVTLQGPPFPAGGLAWVDGHCSRSTQGEAGYLCKFSFQGMCRPLALAGPGAVKYTTPFGVVTASLLAVPFGSTAEVACGPQGAEVPDAFLVCKMQANTNGNTFEWSSQGPLCASPSHGCKYSNGGCEHQCLELGGGLFRCTCRSGYQLGGDRLSCIPVDYCSSNPCQGQCLPHTGGFDCLCPPGYVLAADGRNCVDVDECAAPLNPCQQICANTLGSFTCLCRPGYRLAEADGQTCQDVDECAGVKPCAQLCANTQGSFLCSCKPGYQLEGINSSSCLDVDECQEEPCEHMCKNLPGSYQCFCRPGWRLDPNGISCLLATTTSTSAPPVQGELGDPMDIRPGSEPPLPDSSTQAEQERISVSQGTTFQPEVPSRPLEAEDQAGDESAQTNTGSSKQLLYYIFGGVAAFVVLLACVLILVSYRKTKVKKAKKEVKSAADNYSWVPDQREARAGSNEYM</sequence>
<comment type="caution">
    <text evidence="11">Lacks conserved residue(s) required for the propagation of feature annotation.</text>
</comment>
<dbReference type="PROSITE" id="PS00010">
    <property type="entry name" value="ASX_HYDROXYL"/>
    <property type="match status" value="3"/>
</dbReference>
<evidence type="ECO:0000256" key="5">
    <source>
        <dbReference type="ARBA" id="ARBA00022729"/>
    </source>
</evidence>
<evidence type="ECO:0000256" key="8">
    <source>
        <dbReference type="ARBA" id="ARBA00022989"/>
    </source>
</evidence>
<evidence type="ECO:0000256" key="14">
    <source>
        <dbReference type="SAM" id="Phobius"/>
    </source>
</evidence>
<feature type="domain" description="EGF-like" evidence="15">
    <location>
        <begin position="523"/>
        <end position="555"/>
    </location>
</feature>
<keyword evidence="5" id="KW-0732">Signal</keyword>
<evidence type="ECO:0000256" key="3">
    <source>
        <dbReference type="ARBA" id="ARBA00022553"/>
    </source>
</evidence>
<organism evidence="17 18">
    <name type="scientific">Gekko japonicus</name>
    <name type="common">Schlegel's Japanese gecko</name>
    <dbReference type="NCBI Taxonomy" id="146911"/>
    <lineage>
        <taxon>Eukaryota</taxon>
        <taxon>Metazoa</taxon>
        <taxon>Chordata</taxon>
        <taxon>Craniata</taxon>
        <taxon>Vertebrata</taxon>
        <taxon>Euteleostomi</taxon>
        <taxon>Lepidosauria</taxon>
        <taxon>Squamata</taxon>
        <taxon>Bifurcata</taxon>
        <taxon>Gekkota</taxon>
        <taxon>Gekkonidae</taxon>
        <taxon>Gekkoninae</taxon>
        <taxon>Gekko</taxon>
    </lineage>
</organism>
<feature type="domain" description="EGF-like" evidence="15">
    <location>
        <begin position="481"/>
        <end position="517"/>
    </location>
</feature>
<dbReference type="InterPro" id="IPR001881">
    <property type="entry name" value="EGF-like_Ca-bd_dom"/>
</dbReference>
<protein>
    <submittedName>
        <fullName evidence="18">Complement component C1q receptor</fullName>
    </submittedName>
</protein>
<dbReference type="SMART" id="SM00034">
    <property type="entry name" value="CLECT"/>
    <property type="match status" value="1"/>
</dbReference>
<dbReference type="Pfam" id="PF07645">
    <property type="entry name" value="EGF_CA"/>
    <property type="match status" value="4"/>
</dbReference>
<evidence type="ECO:0000256" key="11">
    <source>
        <dbReference type="PROSITE-ProRule" id="PRU00076"/>
    </source>
</evidence>
<dbReference type="InterPro" id="IPR016187">
    <property type="entry name" value="CTDL_fold"/>
</dbReference>
<dbReference type="Gene3D" id="2.10.25.10">
    <property type="entry name" value="Laminin"/>
    <property type="match status" value="5"/>
</dbReference>
<dbReference type="InterPro" id="IPR018097">
    <property type="entry name" value="EGF_Ca-bd_CS"/>
</dbReference>
<dbReference type="SUPFAM" id="SSF56436">
    <property type="entry name" value="C-type lectin-like"/>
    <property type="match status" value="1"/>
</dbReference>
<dbReference type="GeneID" id="107116081"/>
<keyword evidence="9 14" id="KW-0472">Membrane</keyword>
<dbReference type="Gene3D" id="3.10.100.10">
    <property type="entry name" value="Mannose-Binding Protein A, subunit A"/>
    <property type="match status" value="1"/>
</dbReference>
<keyword evidence="7" id="KW-0677">Repeat</keyword>
<gene>
    <name evidence="18" type="primary">CD93</name>
</gene>
<evidence type="ECO:0000256" key="10">
    <source>
        <dbReference type="ARBA" id="ARBA00023157"/>
    </source>
</evidence>
<evidence type="ECO:0000256" key="6">
    <source>
        <dbReference type="ARBA" id="ARBA00022734"/>
    </source>
</evidence>
<dbReference type="PROSITE" id="PS01186">
    <property type="entry name" value="EGF_2"/>
    <property type="match status" value="2"/>
</dbReference>
<evidence type="ECO:0000256" key="7">
    <source>
        <dbReference type="ARBA" id="ARBA00022737"/>
    </source>
</evidence>
<feature type="domain" description="EGF-like" evidence="15">
    <location>
        <begin position="564"/>
        <end position="602"/>
    </location>
</feature>
<dbReference type="PANTHER" id="PTHR14789">
    <property type="entry name" value="CHONDROLECTIN VARIANT CHODLFDELTAE"/>
    <property type="match status" value="1"/>
</dbReference>
<keyword evidence="3" id="KW-0597">Phosphoprotein</keyword>
<reference evidence="18" key="1">
    <citation type="submission" date="2025-08" db="UniProtKB">
        <authorList>
            <consortium name="RefSeq"/>
        </authorList>
    </citation>
    <scope>IDENTIFICATION</scope>
</reference>
<evidence type="ECO:0000256" key="1">
    <source>
        <dbReference type="ARBA" id="ARBA00004479"/>
    </source>
</evidence>
<feature type="domain" description="EGF-like" evidence="15">
    <location>
        <begin position="442"/>
        <end position="480"/>
    </location>
</feature>
<keyword evidence="17" id="KW-1185">Reference proteome</keyword>
<keyword evidence="2 11" id="KW-0245">EGF-like domain</keyword>
<name>A0ABM1KI93_GEKJA</name>
<dbReference type="SMART" id="SM00179">
    <property type="entry name" value="EGF_CA"/>
    <property type="match status" value="5"/>
</dbReference>
<dbReference type="PROSITE" id="PS01187">
    <property type="entry name" value="EGF_CA"/>
    <property type="match status" value="2"/>
</dbReference>
<keyword evidence="10 11" id="KW-1015">Disulfide bond</keyword>
<keyword evidence="18" id="KW-0675">Receptor</keyword>
<evidence type="ECO:0000256" key="12">
    <source>
        <dbReference type="SAM" id="Coils"/>
    </source>
</evidence>
<feature type="region of interest" description="Disordered" evidence="13">
    <location>
        <begin position="612"/>
        <end position="675"/>
    </location>
</feature>
<dbReference type="InterPro" id="IPR049883">
    <property type="entry name" value="NOTCH1_EGF-like"/>
</dbReference>
<dbReference type="InterPro" id="IPR000152">
    <property type="entry name" value="EGF-type_Asp/Asn_hydroxyl_site"/>
</dbReference>
<proteinExistence type="predicted"/>
<dbReference type="Pfam" id="PF14670">
    <property type="entry name" value="FXa_inhibition"/>
    <property type="match status" value="1"/>
</dbReference>
<evidence type="ECO:0000256" key="4">
    <source>
        <dbReference type="ARBA" id="ARBA00022692"/>
    </source>
</evidence>
<dbReference type="SMART" id="SM00181">
    <property type="entry name" value="EGF"/>
    <property type="match status" value="5"/>
</dbReference>